<dbReference type="PANTHER" id="PTHR12119:SF2">
    <property type="entry name" value="CYTOCHROME B-C1 COMPLEX SUBUNIT 8"/>
    <property type="match status" value="1"/>
</dbReference>
<keyword evidence="10" id="KW-0472">Membrane</keyword>
<evidence type="ECO:0000256" key="8">
    <source>
        <dbReference type="ARBA" id="ARBA00022989"/>
    </source>
</evidence>
<evidence type="ECO:0000256" key="2">
    <source>
        <dbReference type="ARBA" id="ARBA00007668"/>
    </source>
</evidence>
<comment type="similarity">
    <text evidence="2 11">Belongs to the UQCRQ/QCR8 family.</text>
</comment>
<evidence type="ECO:0000256" key="4">
    <source>
        <dbReference type="ARBA" id="ARBA00022660"/>
    </source>
</evidence>
<keyword evidence="9 11" id="KW-0496">Mitochondrion</keyword>
<dbReference type="GO" id="GO:0045275">
    <property type="term" value="C:respiratory chain complex III"/>
    <property type="evidence" value="ECO:0007669"/>
    <property type="project" value="UniProtKB-UniRule"/>
</dbReference>
<dbReference type="KEGG" id="erc:Ecym_8101"/>
<keyword evidence="13" id="KW-1185">Reference proteome</keyword>
<dbReference type="AlphaFoldDB" id="G8JX21"/>
<dbReference type="GO" id="GO:0006122">
    <property type="term" value="P:mitochondrial electron transport, ubiquinol to cytochrome c"/>
    <property type="evidence" value="ECO:0007669"/>
    <property type="project" value="UniProtKB-UniRule"/>
</dbReference>
<evidence type="ECO:0000256" key="7">
    <source>
        <dbReference type="ARBA" id="ARBA00022982"/>
    </source>
</evidence>
<comment type="subunit">
    <text evidence="11">Component of the ubiquinol-cytochrome c oxidoreductase (cytochrome b-c1 complex, complex III, CIII), a multisubunit enzyme composed of 3 respiratory subunits cytochrome b, cytochrome c1 and Rieske protein, 2 core protein subunits, and additional low-molecular weight protein subunits. The complex exists as an obligatory dimer and forms supercomplexes (SCs) in the inner mitochondrial membrane with cytochrome c oxidase (complex IV, CIV).</text>
</comment>
<accession>G8JX21</accession>
<keyword evidence="3 11" id="KW-0813">Transport</keyword>
<comment type="function">
    <text evidence="11">Component of the ubiquinol-cytochrome c oxidoreductase, a multisubunit transmembrane complex that is part of the mitochondrial electron transport chain which drives oxidative phosphorylation. The complex plays an important role in the uptake of multiple carbon sources present in different host niches.</text>
</comment>
<evidence type="ECO:0000256" key="3">
    <source>
        <dbReference type="ARBA" id="ARBA00022448"/>
    </source>
</evidence>
<keyword evidence="8" id="KW-1133">Transmembrane helix</keyword>
<dbReference type="Pfam" id="PF02939">
    <property type="entry name" value="UcrQ"/>
    <property type="match status" value="1"/>
</dbReference>
<evidence type="ECO:0000256" key="1">
    <source>
        <dbReference type="ARBA" id="ARBA00004434"/>
    </source>
</evidence>
<proteinExistence type="inferred from homology"/>
<dbReference type="STRING" id="931890.G8JX21"/>
<dbReference type="RefSeq" id="XP_003648212.1">
    <property type="nucleotide sequence ID" value="XM_003648164.1"/>
</dbReference>
<dbReference type="eggNOG" id="KOG4116">
    <property type="taxonomic scope" value="Eukaryota"/>
</dbReference>
<dbReference type="OrthoDB" id="6683853at2759"/>
<dbReference type="SUPFAM" id="SSF81508">
    <property type="entry name" value="Ubiquinone-binding protein QP-C of cytochrome bc1 complex (Ubiquinol-cytochrome c reductase)"/>
    <property type="match status" value="1"/>
</dbReference>
<name>G8JX21_ERECY</name>
<keyword evidence="4 11" id="KW-0679">Respiratory chain</keyword>
<sequence length="167" mass="19153">MCCNMLHYVTNPGCLTQYVAMYEPIIFDSFSPVPARTKKTSLAPPPNKILERTQQPKHTVTQLHAIQQQIITMGGGPQAKTYMGWWGSLGSPAQKYITSYSVSPYAQKPLANIFHNALFNTFRRVRAQALYVLLPAGIYWAWWVNCRDYNEYLYTKAGREELERVNN</sequence>
<dbReference type="PANTHER" id="PTHR12119">
    <property type="entry name" value="UBIQUINOL-CYTOCHROME C REDUCTASE COMPLEX UBIQUINONE-BINDING PROTEIN QP-C"/>
    <property type="match status" value="1"/>
</dbReference>
<dbReference type="GO" id="GO:0005743">
    <property type="term" value="C:mitochondrial inner membrane"/>
    <property type="evidence" value="ECO:0007669"/>
    <property type="project" value="UniProtKB-SubCell"/>
</dbReference>
<keyword evidence="5" id="KW-0812">Transmembrane</keyword>
<dbReference type="FunFam" id="1.20.5.210:FF:000001">
    <property type="entry name" value="Cytochrome b-c1 complex subunit 8"/>
    <property type="match status" value="1"/>
</dbReference>
<dbReference type="InParanoid" id="G8JX21"/>
<dbReference type="GeneID" id="11469867"/>
<reference evidence="13" key="1">
    <citation type="journal article" date="2012" name="G3 (Bethesda)">
        <title>Pichia sorbitophila, an interspecies yeast hybrid reveals early steps of genome resolution following polyploidization.</title>
        <authorList>
            <person name="Leh Louis V."/>
            <person name="Despons L."/>
            <person name="Friedrich A."/>
            <person name="Martin T."/>
            <person name="Durrens P."/>
            <person name="Casaregola S."/>
            <person name="Neuveglise C."/>
            <person name="Fairhead C."/>
            <person name="Marck C."/>
            <person name="Cruz J.A."/>
            <person name="Straub M.L."/>
            <person name="Kugler V."/>
            <person name="Sacerdot C."/>
            <person name="Uzunov Z."/>
            <person name="Thierry A."/>
            <person name="Weiss S."/>
            <person name="Bleykasten C."/>
            <person name="De Montigny J."/>
            <person name="Jacques N."/>
            <person name="Jung P."/>
            <person name="Lemaire M."/>
            <person name="Mallet S."/>
            <person name="Morel G."/>
            <person name="Richard G.F."/>
            <person name="Sarkar A."/>
            <person name="Savel G."/>
            <person name="Schacherer J."/>
            <person name="Seret M.L."/>
            <person name="Talla E."/>
            <person name="Samson G."/>
            <person name="Jubin C."/>
            <person name="Poulain J."/>
            <person name="Vacherie B."/>
            <person name="Barbe V."/>
            <person name="Pelletier E."/>
            <person name="Sherman D.J."/>
            <person name="Westhof E."/>
            <person name="Weissenbach J."/>
            <person name="Baret P.V."/>
            <person name="Wincker P."/>
            <person name="Gaillardin C."/>
            <person name="Dujon B."/>
            <person name="Souciet J.L."/>
        </authorList>
    </citation>
    <scope>NUCLEOTIDE SEQUENCE [LARGE SCALE GENOMIC DNA]</scope>
    <source>
        <strain evidence="13">CBS 270.75 / DBVPG 7215 / KCTC 17166 / NRRL Y-17582</strain>
    </source>
</reference>
<dbReference type="InterPro" id="IPR004205">
    <property type="entry name" value="Cyt_bc1_su8"/>
</dbReference>
<evidence type="ECO:0000256" key="11">
    <source>
        <dbReference type="RuleBase" id="RU368118"/>
    </source>
</evidence>
<keyword evidence="7 11" id="KW-0249">Electron transport</keyword>
<dbReference type="EMBL" id="CP002504">
    <property type="protein sequence ID" value="AET41395.1"/>
    <property type="molecule type" value="Genomic_DNA"/>
</dbReference>
<evidence type="ECO:0000256" key="9">
    <source>
        <dbReference type="ARBA" id="ARBA00023128"/>
    </source>
</evidence>
<evidence type="ECO:0000313" key="12">
    <source>
        <dbReference type="EMBL" id="AET41395.1"/>
    </source>
</evidence>
<gene>
    <name evidence="12" type="ordered locus">Ecym_8101</name>
</gene>
<organism evidence="12 13">
    <name type="scientific">Eremothecium cymbalariae (strain CBS 270.75 / DBVPG 7215 / KCTC 17166 / NRRL Y-17582)</name>
    <name type="common">Yeast</name>
    <dbReference type="NCBI Taxonomy" id="931890"/>
    <lineage>
        <taxon>Eukaryota</taxon>
        <taxon>Fungi</taxon>
        <taxon>Dikarya</taxon>
        <taxon>Ascomycota</taxon>
        <taxon>Saccharomycotina</taxon>
        <taxon>Saccharomycetes</taxon>
        <taxon>Saccharomycetales</taxon>
        <taxon>Saccharomycetaceae</taxon>
        <taxon>Eremothecium</taxon>
    </lineage>
</organism>
<evidence type="ECO:0000256" key="10">
    <source>
        <dbReference type="ARBA" id="ARBA00023136"/>
    </source>
</evidence>
<evidence type="ECO:0000256" key="5">
    <source>
        <dbReference type="ARBA" id="ARBA00022692"/>
    </source>
</evidence>
<protein>
    <recommendedName>
        <fullName evidence="11">Cytochrome b-c1 complex subunit 8</fullName>
    </recommendedName>
    <alternativeName>
        <fullName evidence="11">Complex III subunit 8</fullName>
    </alternativeName>
</protein>
<dbReference type="Gene3D" id="1.20.5.210">
    <property type="entry name" value="Cytochrome b-c1 complex subunit 8"/>
    <property type="match status" value="1"/>
</dbReference>
<dbReference type="InterPro" id="IPR036642">
    <property type="entry name" value="Cyt_bc1_su8_sf"/>
</dbReference>
<evidence type="ECO:0000313" key="13">
    <source>
        <dbReference type="Proteomes" id="UP000006790"/>
    </source>
</evidence>
<keyword evidence="6 11" id="KW-0999">Mitochondrion inner membrane</keyword>
<dbReference type="FunCoup" id="G8JX21">
    <property type="interactions" value="108"/>
</dbReference>
<comment type="subcellular location">
    <subcellularLocation>
        <location evidence="1 11">Mitochondrion inner membrane</location>
        <topology evidence="1 11">Single-pass membrane protein</topology>
    </subcellularLocation>
</comment>
<evidence type="ECO:0000256" key="6">
    <source>
        <dbReference type="ARBA" id="ARBA00022792"/>
    </source>
</evidence>
<dbReference type="Proteomes" id="UP000006790">
    <property type="component" value="Chromosome 8"/>
</dbReference>
<dbReference type="HOGENOM" id="CLU_1594533_0_0_1"/>